<proteinExistence type="predicted"/>
<sequence length="304" mass="31341">MLLELPSSSVGVSSTNEAFSTGSGSPSAVESQSNSLLETLVISSSPSSSAADEVATTIPEAPQTSSVADPITEVLLSSILSVVSSGIAVTSSEISPSSAVSESSLDATSLEISFPSITSNSNVQFPATQTSDSFFASASSALDSSIFLSSSALSSNLTTSPSTINLDISTLKIITLTTFLTSTTPLSFPPTTTEIATLPAAFRTHCAADNCLRAFRRYSGQEFCSLFTYGLSFDSTGGPNFPTFVTQCTGATYERVSSACTCLNNGVSQTPTFTFTGFEPEPTEMSEMSEVGSVETGESSSTVV</sequence>
<evidence type="ECO:0000313" key="2">
    <source>
        <dbReference type="EMBL" id="KAL2063317.1"/>
    </source>
</evidence>
<evidence type="ECO:0000256" key="1">
    <source>
        <dbReference type="SAM" id="MobiDB-lite"/>
    </source>
</evidence>
<protein>
    <submittedName>
        <fullName evidence="2">Uncharacterized protein</fullName>
    </submittedName>
</protein>
<dbReference type="EMBL" id="JAZHXI010000015">
    <property type="protein sequence ID" value="KAL2063317.1"/>
    <property type="molecule type" value="Genomic_DNA"/>
</dbReference>
<keyword evidence="3" id="KW-1185">Reference proteome</keyword>
<name>A0ABR4C155_9HELO</name>
<evidence type="ECO:0000313" key="3">
    <source>
        <dbReference type="Proteomes" id="UP001595075"/>
    </source>
</evidence>
<feature type="region of interest" description="Disordered" evidence="1">
    <location>
        <begin position="1"/>
        <end position="30"/>
    </location>
</feature>
<feature type="region of interest" description="Disordered" evidence="1">
    <location>
        <begin position="281"/>
        <end position="304"/>
    </location>
</feature>
<accession>A0ABR4C155</accession>
<organism evidence="2 3">
    <name type="scientific">Oculimacula yallundae</name>
    <dbReference type="NCBI Taxonomy" id="86028"/>
    <lineage>
        <taxon>Eukaryota</taxon>
        <taxon>Fungi</taxon>
        <taxon>Dikarya</taxon>
        <taxon>Ascomycota</taxon>
        <taxon>Pezizomycotina</taxon>
        <taxon>Leotiomycetes</taxon>
        <taxon>Helotiales</taxon>
        <taxon>Ploettnerulaceae</taxon>
        <taxon>Oculimacula</taxon>
    </lineage>
</organism>
<comment type="caution">
    <text evidence="2">The sequence shown here is derived from an EMBL/GenBank/DDBJ whole genome shotgun (WGS) entry which is preliminary data.</text>
</comment>
<dbReference type="Proteomes" id="UP001595075">
    <property type="component" value="Unassembled WGS sequence"/>
</dbReference>
<gene>
    <name evidence="2" type="ORF">VTL71DRAFT_5122</name>
</gene>
<reference evidence="2 3" key="1">
    <citation type="journal article" date="2024" name="Commun. Biol.">
        <title>Comparative genomic analysis of thermophilic fungi reveals convergent evolutionary adaptations and gene losses.</title>
        <authorList>
            <person name="Steindorff A.S."/>
            <person name="Aguilar-Pontes M.V."/>
            <person name="Robinson A.J."/>
            <person name="Andreopoulos B."/>
            <person name="LaButti K."/>
            <person name="Kuo A."/>
            <person name="Mondo S."/>
            <person name="Riley R."/>
            <person name="Otillar R."/>
            <person name="Haridas S."/>
            <person name="Lipzen A."/>
            <person name="Grimwood J."/>
            <person name="Schmutz J."/>
            <person name="Clum A."/>
            <person name="Reid I.D."/>
            <person name="Moisan M.C."/>
            <person name="Butler G."/>
            <person name="Nguyen T.T.M."/>
            <person name="Dewar K."/>
            <person name="Conant G."/>
            <person name="Drula E."/>
            <person name="Henrissat B."/>
            <person name="Hansel C."/>
            <person name="Singer S."/>
            <person name="Hutchinson M.I."/>
            <person name="de Vries R.P."/>
            <person name="Natvig D.O."/>
            <person name="Powell A.J."/>
            <person name="Tsang A."/>
            <person name="Grigoriev I.V."/>
        </authorList>
    </citation>
    <scope>NUCLEOTIDE SEQUENCE [LARGE SCALE GENOMIC DNA]</scope>
    <source>
        <strain evidence="2 3">CBS 494.80</strain>
    </source>
</reference>